<organism evidence="8 9">
    <name type="scientific">Limibacillus halophilus</name>
    <dbReference type="NCBI Taxonomy" id="1579333"/>
    <lineage>
        <taxon>Bacteria</taxon>
        <taxon>Pseudomonadati</taxon>
        <taxon>Pseudomonadota</taxon>
        <taxon>Alphaproteobacteria</taxon>
        <taxon>Rhodospirillales</taxon>
        <taxon>Rhodovibrionaceae</taxon>
        <taxon>Limibacillus</taxon>
    </lineage>
</organism>
<dbReference type="InterPro" id="IPR023772">
    <property type="entry name" value="DNA-bd_HTH_TetR-type_CS"/>
</dbReference>
<dbReference type="Pfam" id="PF00440">
    <property type="entry name" value="TetR_N"/>
    <property type="match status" value="1"/>
</dbReference>
<dbReference type="PANTHER" id="PTHR30055">
    <property type="entry name" value="HTH-TYPE TRANSCRIPTIONAL REGULATOR RUTR"/>
    <property type="match status" value="1"/>
</dbReference>
<evidence type="ECO:0000256" key="5">
    <source>
        <dbReference type="PROSITE-ProRule" id="PRU00335"/>
    </source>
</evidence>
<dbReference type="PROSITE" id="PS01081">
    <property type="entry name" value="HTH_TETR_1"/>
    <property type="match status" value="1"/>
</dbReference>
<evidence type="ECO:0000256" key="3">
    <source>
        <dbReference type="ARBA" id="ARBA00023125"/>
    </source>
</evidence>
<keyword evidence="1" id="KW-0678">Repressor</keyword>
<accession>A0A839SSZ3</accession>
<feature type="region of interest" description="Disordered" evidence="6">
    <location>
        <begin position="210"/>
        <end position="234"/>
    </location>
</feature>
<keyword evidence="2" id="KW-0805">Transcription regulation</keyword>
<evidence type="ECO:0000313" key="8">
    <source>
        <dbReference type="EMBL" id="MBB3064115.1"/>
    </source>
</evidence>
<dbReference type="RefSeq" id="WP_183414928.1">
    <property type="nucleotide sequence ID" value="NZ_JACHXA010000001.1"/>
</dbReference>
<dbReference type="InterPro" id="IPR009057">
    <property type="entry name" value="Homeodomain-like_sf"/>
</dbReference>
<evidence type="ECO:0000313" key="9">
    <source>
        <dbReference type="Proteomes" id="UP000581135"/>
    </source>
</evidence>
<dbReference type="Pfam" id="PF13977">
    <property type="entry name" value="TetR_C_6"/>
    <property type="match status" value="1"/>
</dbReference>
<keyword evidence="3 5" id="KW-0238">DNA-binding</keyword>
<name>A0A839SSZ3_9PROT</name>
<reference evidence="8 9" key="1">
    <citation type="submission" date="2020-08" db="EMBL/GenBank/DDBJ databases">
        <title>Genomic Encyclopedia of Type Strains, Phase III (KMG-III): the genomes of soil and plant-associated and newly described type strains.</title>
        <authorList>
            <person name="Whitman W."/>
        </authorList>
    </citation>
    <scope>NUCLEOTIDE SEQUENCE [LARGE SCALE GENOMIC DNA]</scope>
    <source>
        <strain evidence="8 9">CECT 8803</strain>
    </source>
</reference>
<feature type="DNA-binding region" description="H-T-H motif" evidence="5">
    <location>
        <begin position="41"/>
        <end position="60"/>
    </location>
</feature>
<dbReference type="PANTHER" id="PTHR30055:SF234">
    <property type="entry name" value="HTH-TYPE TRANSCRIPTIONAL REGULATOR BETI"/>
    <property type="match status" value="1"/>
</dbReference>
<evidence type="ECO:0000256" key="6">
    <source>
        <dbReference type="SAM" id="MobiDB-lite"/>
    </source>
</evidence>
<gene>
    <name evidence="8" type="ORF">FHR98_000380</name>
</gene>
<dbReference type="SUPFAM" id="SSF46689">
    <property type="entry name" value="Homeodomain-like"/>
    <property type="match status" value="1"/>
</dbReference>
<dbReference type="InterPro" id="IPR036271">
    <property type="entry name" value="Tet_transcr_reg_TetR-rel_C_sf"/>
</dbReference>
<dbReference type="PROSITE" id="PS50977">
    <property type="entry name" value="HTH_TETR_2"/>
    <property type="match status" value="1"/>
</dbReference>
<dbReference type="PRINTS" id="PR00455">
    <property type="entry name" value="HTHTETR"/>
</dbReference>
<comment type="caution">
    <text evidence="8">The sequence shown here is derived from an EMBL/GenBank/DDBJ whole genome shotgun (WGS) entry which is preliminary data.</text>
</comment>
<dbReference type="AlphaFoldDB" id="A0A839SSZ3"/>
<proteinExistence type="predicted"/>
<sequence>MHQRNAGTAPTRRAERKEATRQQLIAATIDCIAASGFAETTLSKVSERAKVSRGLVNFHFESKDQLLIETLRHLTQEYLTFWRRAVEKPEYSPAQRLVALIQADFHPQVCNRKKIAVWYAFWGEAKSRPIYMAISAKADGAFAQMLESLCTQIVLEGKYDVDPDLAARGLRSLIDGQWLELLLSPASFDRERSKRLCRLFAHQLFPKHIDRPSAEPGATSTDDDSDRLQTEGDG</sequence>
<dbReference type="SUPFAM" id="SSF48498">
    <property type="entry name" value="Tetracyclin repressor-like, C-terminal domain"/>
    <property type="match status" value="1"/>
</dbReference>
<dbReference type="EMBL" id="JACHXA010000001">
    <property type="protein sequence ID" value="MBB3064115.1"/>
    <property type="molecule type" value="Genomic_DNA"/>
</dbReference>
<evidence type="ECO:0000259" key="7">
    <source>
        <dbReference type="PROSITE" id="PS50977"/>
    </source>
</evidence>
<dbReference type="GO" id="GO:0000976">
    <property type="term" value="F:transcription cis-regulatory region binding"/>
    <property type="evidence" value="ECO:0007669"/>
    <property type="project" value="TreeGrafter"/>
</dbReference>
<keyword evidence="9" id="KW-1185">Reference proteome</keyword>
<evidence type="ECO:0000256" key="1">
    <source>
        <dbReference type="ARBA" id="ARBA00022491"/>
    </source>
</evidence>
<dbReference type="Proteomes" id="UP000581135">
    <property type="component" value="Unassembled WGS sequence"/>
</dbReference>
<evidence type="ECO:0000256" key="2">
    <source>
        <dbReference type="ARBA" id="ARBA00023015"/>
    </source>
</evidence>
<evidence type="ECO:0000256" key="4">
    <source>
        <dbReference type="ARBA" id="ARBA00023163"/>
    </source>
</evidence>
<dbReference type="InterPro" id="IPR050109">
    <property type="entry name" value="HTH-type_TetR-like_transc_reg"/>
</dbReference>
<dbReference type="GO" id="GO:0003700">
    <property type="term" value="F:DNA-binding transcription factor activity"/>
    <property type="evidence" value="ECO:0007669"/>
    <property type="project" value="TreeGrafter"/>
</dbReference>
<feature type="domain" description="HTH tetR-type" evidence="7">
    <location>
        <begin position="18"/>
        <end position="78"/>
    </location>
</feature>
<dbReference type="InterPro" id="IPR001647">
    <property type="entry name" value="HTH_TetR"/>
</dbReference>
<dbReference type="Gene3D" id="1.10.357.10">
    <property type="entry name" value="Tetracycline Repressor, domain 2"/>
    <property type="match status" value="1"/>
</dbReference>
<dbReference type="InterPro" id="IPR039538">
    <property type="entry name" value="BetI_C"/>
</dbReference>
<protein>
    <submittedName>
        <fullName evidence="8">TetR/AcrR family transcriptional repressor of bet genes</fullName>
    </submittedName>
</protein>
<keyword evidence="4" id="KW-0804">Transcription</keyword>